<protein>
    <recommendedName>
        <fullName evidence="6">Cyclic-di-AMP phosphodiesterase</fullName>
        <ecNumber evidence="6">3.1.4.-</ecNumber>
    </recommendedName>
</protein>
<dbReference type="Pfam" id="PF02272">
    <property type="entry name" value="DHHA1"/>
    <property type="match status" value="1"/>
</dbReference>
<evidence type="ECO:0000256" key="8">
    <source>
        <dbReference type="SAM" id="Phobius"/>
    </source>
</evidence>
<dbReference type="Gene3D" id="3.10.310.30">
    <property type="match status" value="1"/>
</dbReference>
<organism evidence="12 13">
    <name type="scientific">Geosporobacter ferrireducens</name>
    <dbReference type="NCBI Taxonomy" id="1424294"/>
    <lineage>
        <taxon>Bacteria</taxon>
        <taxon>Bacillati</taxon>
        <taxon>Bacillota</taxon>
        <taxon>Clostridia</taxon>
        <taxon>Peptostreptococcales</taxon>
        <taxon>Thermotaleaceae</taxon>
        <taxon>Geosporobacter</taxon>
    </lineage>
</organism>
<comment type="subcellular location">
    <subcellularLocation>
        <location evidence="1">Cell membrane</location>
        <topology evidence="1">Multi-pass membrane protein</topology>
    </subcellularLocation>
</comment>
<evidence type="ECO:0000256" key="1">
    <source>
        <dbReference type="ARBA" id="ARBA00004651"/>
    </source>
</evidence>
<keyword evidence="7" id="KW-0479">Metal-binding</keyword>
<dbReference type="InterPro" id="IPR014528">
    <property type="entry name" value="GdpP/PdeA"/>
</dbReference>
<feature type="binding site" evidence="7">
    <location>
        <position position="356"/>
    </location>
    <ligand>
        <name>Mn(2+)</name>
        <dbReference type="ChEBI" id="CHEBI:29035"/>
        <label>1</label>
    </ligand>
</feature>
<dbReference type="PANTHER" id="PTHR47618:SF2">
    <property type="entry name" value="CYCLIC-DI-AMP PHOSPHODIESTERASE GDPP"/>
    <property type="match status" value="1"/>
</dbReference>
<comment type="similarity">
    <text evidence="6">Belongs to the GdpP/PdeA phosphodiesterase family.</text>
</comment>
<dbReference type="SUPFAM" id="SSF64182">
    <property type="entry name" value="DHH phosphoesterases"/>
    <property type="match status" value="1"/>
</dbReference>
<gene>
    <name evidence="12" type="ORF">Gferi_13675</name>
</gene>
<comment type="cofactor">
    <cofactor evidence="7">
        <name>Mn(2+)</name>
        <dbReference type="ChEBI" id="CHEBI:29035"/>
    </cofactor>
    <text evidence="7">For phosphodiesterase activity, probably binds 2 Mn(2+) per subunit.</text>
</comment>
<evidence type="ECO:0000313" key="12">
    <source>
        <dbReference type="EMBL" id="AOT70529.1"/>
    </source>
</evidence>
<proteinExistence type="inferred from homology"/>
<keyword evidence="6" id="KW-0378">Hydrolase</keyword>
<comment type="function">
    <text evidence="6">Has phosphodiesterase (PDE) activity against cyclic-di-AMP (c-di-AMP).</text>
</comment>
<feature type="binding site" evidence="7">
    <location>
        <position position="506"/>
    </location>
    <ligand>
        <name>Mn(2+)</name>
        <dbReference type="ChEBI" id="CHEBI:29035"/>
        <label>2</label>
    </ligand>
</feature>
<dbReference type="PANTHER" id="PTHR47618">
    <property type="entry name" value="BIFUNCTIONAL OLIGORIBONUCLEASE AND PAP PHOSPHATASE NRNA"/>
    <property type="match status" value="1"/>
</dbReference>
<feature type="binding site" evidence="7">
    <location>
        <position position="362"/>
    </location>
    <ligand>
        <name>Mn(2+)</name>
        <dbReference type="ChEBI" id="CHEBI:29035"/>
        <label>2</label>
    </ligand>
</feature>
<dbReference type="InterPro" id="IPR001667">
    <property type="entry name" value="DDH_dom"/>
</dbReference>
<dbReference type="Proteomes" id="UP000095743">
    <property type="component" value="Chromosome"/>
</dbReference>
<evidence type="ECO:0000256" key="7">
    <source>
        <dbReference type="PIRSR" id="PIRSR026583-50"/>
    </source>
</evidence>
<reference evidence="12 13" key="1">
    <citation type="submission" date="2016-09" db="EMBL/GenBank/DDBJ databases">
        <title>Genomic analysis reveals versatility of anaerobic energy metabolism of Geosporobacter ferrireducens IRF9 of phylum Firmicutes.</title>
        <authorList>
            <person name="Kim S.-J."/>
        </authorList>
    </citation>
    <scope>NUCLEOTIDE SEQUENCE [LARGE SCALE GENOMIC DNA]</scope>
    <source>
        <strain evidence="12 13">IRF9</strain>
    </source>
</reference>
<dbReference type="GO" id="GO:0046872">
    <property type="term" value="F:metal ion binding"/>
    <property type="evidence" value="ECO:0007669"/>
    <property type="project" value="UniProtKB-KW"/>
</dbReference>
<evidence type="ECO:0000259" key="9">
    <source>
        <dbReference type="Pfam" id="PF01368"/>
    </source>
</evidence>
<dbReference type="InterPro" id="IPR051319">
    <property type="entry name" value="Oligoribo/pAp-PDE_c-di-AMP_PDE"/>
</dbReference>
<evidence type="ECO:0000256" key="6">
    <source>
        <dbReference type="PIRNR" id="PIRNR026583"/>
    </source>
</evidence>
<feature type="domain" description="DHHA1" evidence="10">
    <location>
        <begin position="576"/>
        <end position="660"/>
    </location>
</feature>
<feature type="domain" description="DDH" evidence="9">
    <location>
        <begin position="350"/>
        <end position="503"/>
    </location>
</feature>
<dbReference type="OrthoDB" id="9759476at2"/>
<dbReference type="Gene3D" id="3.30.450.20">
    <property type="entry name" value="PAS domain"/>
    <property type="match status" value="1"/>
</dbReference>
<feature type="transmembrane region" description="Helical" evidence="8">
    <location>
        <begin position="21"/>
        <end position="48"/>
    </location>
</feature>
<evidence type="ECO:0000256" key="3">
    <source>
        <dbReference type="ARBA" id="ARBA00022692"/>
    </source>
</evidence>
<keyword evidence="3 8" id="KW-0812">Transmembrane</keyword>
<dbReference type="InterPro" id="IPR038763">
    <property type="entry name" value="DHH_sf"/>
</dbReference>
<evidence type="ECO:0000259" key="11">
    <source>
        <dbReference type="Pfam" id="PF21370"/>
    </source>
</evidence>
<sequence length="663" mass="75664">MGNKRFSKIFIPDTRIHLWIMTLLVLVLAYYNPLIGGIGIVVMIYLLYHNWKTSHDRREMWRKYIEGFSSNIDAATKYAVLNLPIPLVIVEFDGSIIWYNARFGEITDSKDLLERNIEDFISGIELNNILQDKKDMVTEVTINDRHYKVLYNIVKTEDLESRHIVMLYWIDITNFHNLKILYNEERTNVALVQVDNYDDVMQSTEEAKRPIVIAEIDRRVNLWAARMNAVMKKFQKDKYILIFENKYLELLENRKFAILDELREIQMGNEIPITLSVGVGANGRTPQQNDEYARAAMDLALGRGGDQAVVKKIDAISFYGGKTKAVEKRNKVKARVIAHALRQLIDQSGRVLIMGHKIPDMDSFGAAIGVYRAVKNRGKEAYILLEGVNPSIENLWNRIKDYPEYKFITPDDFLNRVDQDTLIVVVDTHRPNFTQSPEALAKAERIVLIDHHRRGAEFIENTVLTYLEPYASSTCELVTEILQYMEDKMSIEKIEAEALLAGIAVDTKNFSFKTGVRTFEAASLLRRAGADTTSVRQLFQDDLETFVARAEVVKNAQDIGRNIALSICPKDTHNAQLVAAQAADELLDIRGITASFVLGYRNDEEIFISGRSLGEINVQMILERLGGGGHLTVAGTQLKNYTMDETKEMLIRAIDEYFEEGEE</sequence>
<feature type="domain" description="Cyclic-di-AMP phosphodiesterase GdpP-like PAS" evidence="11">
    <location>
        <begin position="75"/>
        <end position="152"/>
    </location>
</feature>
<dbReference type="Pfam" id="PF21370">
    <property type="entry name" value="PAS_GdpP"/>
    <property type="match status" value="1"/>
</dbReference>
<feature type="binding site" evidence="7">
    <location>
        <position position="427"/>
    </location>
    <ligand>
        <name>Mn(2+)</name>
        <dbReference type="ChEBI" id="CHEBI:29035"/>
        <label>1</label>
    </ligand>
</feature>
<keyword evidence="7" id="KW-0464">Manganese</keyword>
<dbReference type="GO" id="GO:0005886">
    <property type="term" value="C:plasma membrane"/>
    <property type="evidence" value="ECO:0007669"/>
    <property type="project" value="UniProtKB-SubCell"/>
</dbReference>
<dbReference type="RefSeq" id="WP_069977377.1">
    <property type="nucleotide sequence ID" value="NZ_CP017269.1"/>
</dbReference>
<keyword evidence="13" id="KW-1185">Reference proteome</keyword>
<evidence type="ECO:0000256" key="4">
    <source>
        <dbReference type="ARBA" id="ARBA00022989"/>
    </source>
</evidence>
<dbReference type="AlphaFoldDB" id="A0A1D8GHX4"/>
<keyword evidence="4 8" id="KW-1133">Transmembrane helix</keyword>
<dbReference type="PIRSF" id="PIRSF026583">
    <property type="entry name" value="YybT"/>
    <property type="match status" value="1"/>
</dbReference>
<dbReference type="InterPro" id="IPR003156">
    <property type="entry name" value="DHHA1_dom"/>
</dbReference>
<dbReference type="EMBL" id="CP017269">
    <property type="protein sequence ID" value="AOT70529.1"/>
    <property type="molecule type" value="Genomic_DNA"/>
</dbReference>
<evidence type="ECO:0000256" key="5">
    <source>
        <dbReference type="ARBA" id="ARBA00023136"/>
    </source>
</evidence>
<dbReference type="STRING" id="1424294.Gferi_13675"/>
<feature type="binding site" evidence="7">
    <location>
        <position position="451"/>
    </location>
    <ligand>
        <name>Mn(2+)</name>
        <dbReference type="ChEBI" id="CHEBI:29035"/>
        <label>2</label>
    </ligand>
</feature>
<name>A0A1D8GHX4_9FIRM</name>
<evidence type="ECO:0000313" key="13">
    <source>
        <dbReference type="Proteomes" id="UP000095743"/>
    </source>
</evidence>
<dbReference type="KEGG" id="gfe:Gferi_13675"/>
<dbReference type="GO" id="GO:0106409">
    <property type="term" value="F:cyclic-di-AMP phosphodiesterase activity"/>
    <property type="evidence" value="ECO:0007669"/>
    <property type="project" value="RHEA"/>
</dbReference>
<dbReference type="EC" id="3.1.4.-" evidence="6"/>
<feature type="binding site" evidence="7">
    <location>
        <position position="427"/>
    </location>
    <ligand>
        <name>Mn(2+)</name>
        <dbReference type="ChEBI" id="CHEBI:29035"/>
        <label>2</label>
    </ligand>
</feature>
<comment type="catalytic activity">
    <reaction evidence="6">
        <text>3',3'-c-di-AMP + H2O = 5'-O-phosphonoadenylyl-(3'-&gt;5')-adenosine + H(+)</text>
        <dbReference type="Rhea" id="RHEA:54420"/>
        <dbReference type="ChEBI" id="CHEBI:15377"/>
        <dbReference type="ChEBI" id="CHEBI:15378"/>
        <dbReference type="ChEBI" id="CHEBI:71500"/>
        <dbReference type="ChEBI" id="CHEBI:138171"/>
    </reaction>
</comment>
<evidence type="ECO:0000256" key="2">
    <source>
        <dbReference type="ARBA" id="ARBA00022475"/>
    </source>
</evidence>
<dbReference type="InterPro" id="IPR049553">
    <property type="entry name" value="GdpP-like_PAS"/>
</dbReference>
<dbReference type="Gene3D" id="3.90.1640.10">
    <property type="entry name" value="inorganic pyrophosphatase (n-terminal core)"/>
    <property type="match status" value="1"/>
</dbReference>
<dbReference type="GO" id="GO:0016787">
    <property type="term" value="F:hydrolase activity"/>
    <property type="evidence" value="ECO:0007669"/>
    <property type="project" value="UniProtKB-UniRule"/>
</dbReference>
<keyword evidence="5 6" id="KW-0472">Membrane</keyword>
<dbReference type="Pfam" id="PF01368">
    <property type="entry name" value="DHH"/>
    <property type="match status" value="1"/>
</dbReference>
<dbReference type="FunFam" id="3.90.1640.10:FF:000002">
    <property type="entry name" value="Cyclic-di-AMP phosphodiesterase"/>
    <property type="match status" value="1"/>
</dbReference>
<dbReference type="GO" id="GO:0003676">
    <property type="term" value="F:nucleic acid binding"/>
    <property type="evidence" value="ECO:0007669"/>
    <property type="project" value="UniProtKB-UniRule"/>
</dbReference>
<dbReference type="Pfam" id="PF24898">
    <property type="entry name" value="GGDEF_GdpP"/>
    <property type="match status" value="1"/>
</dbReference>
<accession>A0A1D8GHX4</accession>
<evidence type="ECO:0000259" key="10">
    <source>
        <dbReference type="Pfam" id="PF02272"/>
    </source>
</evidence>
<feature type="binding site" evidence="7">
    <location>
        <position position="360"/>
    </location>
    <ligand>
        <name>Mn(2+)</name>
        <dbReference type="ChEBI" id="CHEBI:29035"/>
        <label>1</label>
    </ligand>
</feature>
<keyword evidence="2 6" id="KW-1003">Cell membrane</keyword>